<keyword evidence="3" id="KW-0520">NAD</keyword>
<dbReference type="InterPro" id="IPR026590">
    <property type="entry name" value="Ssirtuin_cat_dom"/>
</dbReference>
<dbReference type="SUPFAM" id="SSF52467">
    <property type="entry name" value="DHS-like NAD/FAD-binding domain"/>
    <property type="match status" value="1"/>
</dbReference>
<keyword evidence="7" id="KW-1185">Reference proteome</keyword>
<keyword evidence="4" id="KW-0862">Zinc</keyword>
<dbReference type="Gene3D" id="3.30.1600.10">
    <property type="entry name" value="SIR2/SIRT2 'Small Domain"/>
    <property type="match status" value="1"/>
</dbReference>
<dbReference type="Gene3D" id="3.40.50.1220">
    <property type="entry name" value="TPP-binding domain"/>
    <property type="match status" value="1"/>
</dbReference>
<feature type="binding site" evidence="4">
    <location>
        <position position="129"/>
    </location>
    <ligand>
        <name>Zn(2+)</name>
        <dbReference type="ChEBI" id="CHEBI:29105"/>
    </ligand>
</feature>
<evidence type="ECO:0000313" key="7">
    <source>
        <dbReference type="Proteomes" id="UP000319342"/>
    </source>
</evidence>
<dbReference type="OrthoDB" id="9800582at2"/>
<feature type="domain" description="Deacetylase sirtuin-type" evidence="5">
    <location>
        <begin position="1"/>
        <end position="243"/>
    </location>
</feature>
<dbReference type="EMBL" id="CP036290">
    <property type="protein sequence ID" value="QDU85291.1"/>
    <property type="molecule type" value="Genomic_DNA"/>
</dbReference>
<evidence type="ECO:0000256" key="2">
    <source>
        <dbReference type="ARBA" id="ARBA00022679"/>
    </source>
</evidence>
<dbReference type="RefSeq" id="WP_145188369.1">
    <property type="nucleotide sequence ID" value="NZ_CP036290.1"/>
</dbReference>
<keyword evidence="6" id="KW-0378">Hydrolase</keyword>
<name>A0A518D1D0_9BACT</name>
<keyword evidence="4" id="KW-0479">Metal-binding</keyword>
<dbReference type="InterPro" id="IPR050134">
    <property type="entry name" value="NAD-dep_sirtuin_deacylases"/>
</dbReference>
<protein>
    <recommendedName>
        <fullName evidence="1">protein acetyllysine N-acetyltransferase</fullName>
        <ecNumber evidence="1">2.3.1.286</ecNumber>
    </recommendedName>
</protein>
<feature type="binding site" evidence="4">
    <location>
        <position position="126"/>
    </location>
    <ligand>
        <name>Zn(2+)</name>
        <dbReference type="ChEBI" id="CHEBI:29105"/>
    </ligand>
</feature>
<dbReference type="GO" id="GO:0016787">
    <property type="term" value="F:hydrolase activity"/>
    <property type="evidence" value="ECO:0007669"/>
    <property type="project" value="UniProtKB-KW"/>
</dbReference>
<gene>
    <name evidence="6" type="primary">cobB</name>
    <name evidence="6" type="ORF">Pla163_24190</name>
</gene>
<evidence type="ECO:0000313" key="6">
    <source>
        <dbReference type="EMBL" id="QDU85291.1"/>
    </source>
</evidence>
<feature type="binding site" evidence="4">
    <location>
        <position position="150"/>
    </location>
    <ligand>
        <name>Zn(2+)</name>
        <dbReference type="ChEBI" id="CHEBI:29105"/>
    </ligand>
</feature>
<evidence type="ECO:0000259" key="5">
    <source>
        <dbReference type="PROSITE" id="PS50305"/>
    </source>
</evidence>
<dbReference type="GO" id="GO:0046872">
    <property type="term" value="F:metal ion binding"/>
    <property type="evidence" value="ECO:0007669"/>
    <property type="project" value="UniProtKB-KW"/>
</dbReference>
<organism evidence="6 7">
    <name type="scientific">Rohdeia mirabilis</name>
    <dbReference type="NCBI Taxonomy" id="2528008"/>
    <lineage>
        <taxon>Bacteria</taxon>
        <taxon>Pseudomonadati</taxon>
        <taxon>Planctomycetota</taxon>
        <taxon>Planctomycetia</taxon>
        <taxon>Planctomycetia incertae sedis</taxon>
        <taxon>Rohdeia</taxon>
    </lineage>
</organism>
<dbReference type="PROSITE" id="PS50305">
    <property type="entry name" value="SIRTUIN"/>
    <property type="match status" value="1"/>
</dbReference>
<reference evidence="6 7" key="1">
    <citation type="submission" date="2019-02" db="EMBL/GenBank/DDBJ databases">
        <title>Deep-cultivation of Planctomycetes and their phenomic and genomic characterization uncovers novel biology.</title>
        <authorList>
            <person name="Wiegand S."/>
            <person name="Jogler M."/>
            <person name="Boedeker C."/>
            <person name="Pinto D."/>
            <person name="Vollmers J."/>
            <person name="Rivas-Marin E."/>
            <person name="Kohn T."/>
            <person name="Peeters S.H."/>
            <person name="Heuer A."/>
            <person name="Rast P."/>
            <person name="Oberbeckmann S."/>
            <person name="Bunk B."/>
            <person name="Jeske O."/>
            <person name="Meyerdierks A."/>
            <person name="Storesund J.E."/>
            <person name="Kallscheuer N."/>
            <person name="Luecker S."/>
            <person name="Lage O.M."/>
            <person name="Pohl T."/>
            <person name="Merkel B.J."/>
            <person name="Hornburger P."/>
            <person name="Mueller R.-W."/>
            <person name="Bruemmer F."/>
            <person name="Labrenz M."/>
            <person name="Spormann A.M."/>
            <person name="Op den Camp H."/>
            <person name="Overmann J."/>
            <person name="Amann R."/>
            <person name="Jetten M.S.M."/>
            <person name="Mascher T."/>
            <person name="Medema M.H."/>
            <person name="Devos D.P."/>
            <person name="Kaster A.-K."/>
            <person name="Ovreas L."/>
            <person name="Rohde M."/>
            <person name="Galperin M.Y."/>
            <person name="Jogler C."/>
        </authorList>
    </citation>
    <scope>NUCLEOTIDE SEQUENCE [LARGE SCALE GENOMIC DNA]</scope>
    <source>
        <strain evidence="6 7">Pla163</strain>
    </source>
</reference>
<dbReference type="InterPro" id="IPR026591">
    <property type="entry name" value="Sirtuin_cat_small_dom_sf"/>
</dbReference>
<evidence type="ECO:0000256" key="1">
    <source>
        <dbReference type="ARBA" id="ARBA00012928"/>
    </source>
</evidence>
<accession>A0A518D1D0</accession>
<dbReference type="PANTHER" id="PTHR11085">
    <property type="entry name" value="NAD-DEPENDENT PROTEIN DEACYLASE SIRTUIN-5, MITOCHONDRIAL-RELATED"/>
    <property type="match status" value="1"/>
</dbReference>
<feature type="binding site" evidence="4">
    <location>
        <position position="147"/>
    </location>
    <ligand>
        <name>Zn(2+)</name>
        <dbReference type="ChEBI" id="CHEBI:29105"/>
    </ligand>
</feature>
<proteinExistence type="predicted"/>
<dbReference type="Proteomes" id="UP000319342">
    <property type="component" value="Chromosome"/>
</dbReference>
<dbReference type="GO" id="GO:0017136">
    <property type="term" value="F:histone deacetylase activity, NAD-dependent"/>
    <property type="evidence" value="ECO:0007669"/>
    <property type="project" value="TreeGrafter"/>
</dbReference>
<dbReference type="EC" id="2.3.1.286" evidence="1"/>
<dbReference type="InterPro" id="IPR003000">
    <property type="entry name" value="Sirtuin"/>
</dbReference>
<feature type="active site" description="Proton acceptor" evidence="4">
    <location>
        <position position="118"/>
    </location>
</feature>
<keyword evidence="2" id="KW-0808">Transferase</keyword>
<sequence length="243" mass="26193">MSSDDRARRGAPHLVVLTGAGISADSGVRTYRGAGGLWEGRRLEEVATPQAWAQDPRTVWRFYQERRRALASVRPNAAHLALASCERELLAAGGSLTLVSQNVDDLHQRAGSAVLAMHGQLCELRCEACAVVVVDRARFDADAFVPCANCGHPRLRPNVVWFGEVPHHLAQIESALVKCTDFAAIGTSGAVYPAAGLLAAARDLGARTWVQSLDAPENLDPRDRFLPGRAVDVVPALVADWCR</sequence>
<dbReference type="GO" id="GO:0070403">
    <property type="term" value="F:NAD+ binding"/>
    <property type="evidence" value="ECO:0007669"/>
    <property type="project" value="InterPro"/>
</dbReference>
<evidence type="ECO:0000256" key="4">
    <source>
        <dbReference type="PROSITE-ProRule" id="PRU00236"/>
    </source>
</evidence>
<evidence type="ECO:0000256" key="3">
    <source>
        <dbReference type="ARBA" id="ARBA00023027"/>
    </source>
</evidence>
<dbReference type="Pfam" id="PF02146">
    <property type="entry name" value="SIR2"/>
    <property type="match status" value="1"/>
</dbReference>
<dbReference type="PANTHER" id="PTHR11085:SF4">
    <property type="entry name" value="NAD-DEPENDENT PROTEIN DEACYLASE"/>
    <property type="match status" value="1"/>
</dbReference>
<dbReference type="AlphaFoldDB" id="A0A518D1D0"/>
<dbReference type="InterPro" id="IPR029035">
    <property type="entry name" value="DHS-like_NAD/FAD-binding_dom"/>
</dbReference>